<evidence type="ECO:0000256" key="1">
    <source>
        <dbReference type="SAM" id="MobiDB-lite"/>
    </source>
</evidence>
<dbReference type="Proteomes" id="UP000238071">
    <property type="component" value="Unassembled WGS sequence"/>
</dbReference>
<feature type="transmembrane region" description="Helical" evidence="2">
    <location>
        <begin position="102"/>
        <end position="122"/>
    </location>
</feature>
<feature type="transmembrane region" description="Helical" evidence="2">
    <location>
        <begin position="222"/>
        <end position="245"/>
    </location>
</feature>
<evidence type="ECO:0000313" key="3">
    <source>
        <dbReference type="EMBL" id="PPK72883.1"/>
    </source>
</evidence>
<feature type="compositionally biased region" description="Polar residues" evidence="1">
    <location>
        <begin position="333"/>
        <end position="342"/>
    </location>
</feature>
<reference evidence="3 4" key="1">
    <citation type="submission" date="2018-02" db="EMBL/GenBank/DDBJ databases">
        <title>Subsurface microbial communities from deep shales in Ohio and West Virginia, USA.</title>
        <authorList>
            <person name="Wrighton K."/>
        </authorList>
    </citation>
    <scope>NUCLEOTIDE SEQUENCE [LARGE SCALE GENOMIC DNA]</scope>
    <source>
        <strain evidence="3 4">OWC-G53F</strain>
    </source>
</reference>
<accession>A0A2S6H630</accession>
<feature type="transmembrane region" description="Helical" evidence="2">
    <location>
        <begin position="266"/>
        <end position="284"/>
    </location>
</feature>
<name>A0A2S6H630_9GAMM</name>
<feature type="transmembrane region" description="Helical" evidence="2">
    <location>
        <begin position="296"/>
        <end position="314"/>
    </location>
</feature>
<keyword evidence="2" id="KW-0812">Transmembrane</keyword>
<keyword evidence="4" id="KW-1185">Reference proteome</keyword>
<evidence type="ECO:0000256" key="2">
    <source>
        <dbReference type="SAM" id="Phobius"/>
    </source>
</evidence>
<dbReference type="AlphaFoldDB" id="A0A2S6H630"/>
<comment type="caution">
    <text evidence="3">The sequence shown here is derived from an EMBL/GenBank/DDBJ whole genome shotgun (WGS) entry which is preliminary data.</text>
</comment>
<gene>
    <name evidence="3" type="ORF">B0F88_103321</name>
</gene>
<proteinExistence type="predicted"/>
<feature type="compositionally biased region" description="Pro residues" evidence="1">
    <location>
        <begin position="347"/>
        <end position="361"/>
    </location>
</feature>
<keyword evidence="2" id="KW-1133">Transmembrane helix</keyword>
<dbReference type="EMBL" id="PTIY01000003">
    <property type="protein sequence ID" value="PPK72883.1"/>
    <property type="molecule type" value="Genomic_DNA"/>
</dbReference>
<protein>
    <submittedName>
        <fullName evidence="3">Uncharacterized protein</fullName>
    </submittedName>
</protein>
<sequence length="369" mass="40741">MTADTDIIHQELLEEAQTHLGHLLHFAVQKPDLDLKDEFIGRTIPLLHKNIKDLSPQERIDLWSTYNELSILLYPVTPESLEVAEDLNKDRKNRIRGVKGELQGLLGFLVFFVVLFVLAQGYSLVLEKTITNIDTLDKEYISLKESESTARTAKNDADEKSEPLLSILAKKKMNEDQTLLSARKACELIDFISTCSPKQDAENNASDSAQLQPKVIIETVKAVAALLNVLLLPLLLGFLGAIAYLARNTINQITSNSYIPSWPGRYSMRVLLGGLLGVMGPLLYSSDKIDEIGMNLLLFAFLLGYNVELAFSIFDRLITYAKDKIKAEPKPLTISSPSNPDSATEAPKPPTNPRPATPTPPDSGANNTG</sequence>
<evidence type="ECO:0000313" key="4">
    <source>
        <dbReference type="Proteomes" id="UP000238071"/>
    </source>
</evidence>
<keyword evidence="2" id="KW-0472">Membrane</keyword>
<feature type="region of interest" description="Disordered" evidence="1">
    <location>
        <begin position="330"/>
        <end position="369"/>
    </location>
</feature>
<dbReference type="OrthoDB" id="112250at2"/>
<dbReference type="RefSeq" id="WP_104422968.1">
    <property type="nucleotide sequence ID" value="NZ_PTIY01000003.1"/>
</dbReference>
<organism evidence="3 4">
    <name type="scientific">Methylobacter tundripaludum</name>
    <dbReference type="NCBI Taxonomy" id="173365"/>
    <lineage>
        <taxon>Bacteria</taxon>
        <taxon>Pseudomonadati</taxon>
        <taxon>Pseudomonadota</taxon>
        <taxon>Gammaproteobacteria</taxon>
        <taxon>Methylococcales</taxon>
        <taxon>Methylococcaceae</taxon>
        <taxon>Methylobacter</taxon>
    </lineage>
</organism>